<dbReference type="SUPFAM" id="SSF51206">
    <property type="entry name" value="cAMP-binding domain-like"/>
    <property type="match status" value="3"/>
</dbReference>
<accession>A0A4Y2KGW1</accession>
<dbReference type="OrthoDB" id="421051at2759"/>
<feature type="transmembrane region" description="Helical" evidence="19">
    <location>
        <begin position="32"/>
        <end position="54"/>
    </location>
</feature>
<dbReference type="Pfam" id="PF01734">
    <property type="entry name" value="Patatin"/>
    <property type="match status" value="1"/>
</dbReference>
<comment type="catalytic activity">
    <reaction evidence="16">
        <text>a 1-acyl-sn-glycero-3-phosphocholine + H2O = sn-glycerol 3-phosphocholine + a fatty acid + H(+)</text>
        <dbReference type="Rhea" id="RHEA:15177"/>
        <dbReference type="ChEBI" id="CHEBI:15377"/>
        <dbReference type="ChEBI" id="CHEBI:15378"/>
        <dbReference type="ChEBI" id="CHEBI:16870"/>
        <dbReference type="ChEBI" id="CHEBI:28868"/>
        <dbReference type="ChEBI" id="CHEBI:58168"/>
        <dbReference type="EC" id="3.1.1.5"/>
    </reaction>
</comment>
<evidence type="ECO:0000256" key="7">
    <source>
        <dbReference type="ARBA" id="ARBA00022692"/>
    </source>
</evidence>
<dbReference type="InterPro" id="IPR000595">
    <property type="entry name" value="cNMP-bd_dom"/>
</dbReference>
<evidence type="ECO:0000313" key="22">
    <source>
        <dbReference type="EMBL" id="GBN01914.1"/>
    </source>
</evidence>
<evidence type="ECO:0000256" key="1">
    <source>
        <dbReference type="ARBA" id="ARBA00004115"/>
    </source>
</evidence>
<dbReference type="InterPro" id="IPR016035">
    <property type="entry name" value="Acyl_Trfase/lysoPLipase"/>
</dbReference>
<sequence length="1317" mass="148140">MDSLPNCESFSFSCYLNFTLQYLLLYFSNENLIPSVTSLTVILISMILLVVAAYRFRRKLKTKVDTVAAKVMGGTRPRFRKRDKVMFYGRKMLRKVQMLSSQPGNRTRIKKRQLVLKLARKILPLRREQPGATLKVMEPSQAFLEEAISEHSEQRLPPDVMYMLKSIRMFGSFEKPLFLELCKHMETLQIYAGSLLFSIGEPDDSIYVVQSGKLIVYVTENDGSELVLKEVTAGENITSLLSVMDALTGCIAPYKTVSARALEDCAVLRLKVEAFRSLLEKNPESLVRVAQIIMVRLQRVTFTALHNYLGLTKQLIKSSSTMTRRNTASSPKASPSKASSRRPSQVVYKPFGSDIRNVDFSNAFPDADTLQLPQQSNSASADGAAQSSTGESDLPDNRKSRKRKASFYFPPEQQGPAAVEEDLHSLAVLGFVHQLGLEDDSYVKDFVTVKELPSNTYIIREENIEDVALLYVIAGSLTVSQKTADKKEENFLFIVHSGEIMGALAVLSGEPSLFTIRTRTLTQVGILSKKNTYDILSQKPLAVLHLAQSVIKRLSPFVRQIDFALDWINVESGRAIYRQDDMSDSTYILLSGRLRSVLKRPDGKKELVGEYGRGDLVGIVEVLTQTRRSTTVMAVRNSELAKLPEGLLNAIKIKYPEVVTRFIHLLGHRILGSLQKRIPYASEKAITMDSRPTGSDFATVAILAAMDDVPLTAFTLELNHALTAIGPTLRLTSDIIKKTLGPTSLLSANEYRLCSWLAQQEDQHKIVLYQCDSYFSPWTQRCIRQADCIIIVALADAEPTVGETEKELEHFAVRTQKELVLLHRDDRIKPRKTVEWLNMRSWCSSHYHIRCPKRMFTKKSPMRLADVYNKLFVNTPNIHSDFSRLARFLTGTSFGLVLGGGGARGAAHVGIIKALREAGIPVDMVGGVSIGAFMGALWCQESDVTTMTQKAREWSNKMNSYWRQIVDLTYPATAMFTGAGFNRTIQEVFGERQIEDLWLPYFTVTTDITDSTMRVHTHGSLWRYVRSSMSLSGYMPPMCDPLDGHLLLDGGYVNNLPGDLWRYVRASMTVTGLLPPICDPIDGNLLVDGCYVNNVPADVMREMGAETIIAIDVGSQDDIDMTNYGDTLNGWWLLWKKWNPWASPVKVPSLQEIQSRLAYVSCVKQLDQIKRSDYCTYIRPPIDKYKTLAFGSFDEIMEVGYNHGKALFPSMKMGHKSLHNLLQNEINKENEKARTLRNASFTDLAEMVCKIKKPLYKSYDVSDEEDLYERDIGYISEPEPSLLGDTDKEEDAEDYSSSKLDNVGSLSDVEYSTEREL</sequence>
<feature type="region of interest" description="Disordered" evidence="18">
    <location>
        <begin position="373"/>
        <end position="416"/>
    </location>
</feature>
<evidence type="ECO:0000256" key="8">
    <source>
        <dbReference type="ARBA" id="ARBA00022801"/>
    </source>
</evidence>
<feature type="region of interest" description="Disordered" evidence="18">
    <location>
        <begin position="320"/>
        <end position="345"/>
    </location>
</feature>
<gene>
    <name evidence="22" type="primary">sws_1</name>
    <name evidence="22" type="ORF">AVEN_211854_2</name>
</gene>
<evidence type="ECO:0000256" key="13">
    <source>
        <dbReference type="ARBA" id="ARBA00023136"/>
    </source>
</evidence>
<dbReference type="FunFam" id="2.60.120.10:FF:000012">
    <property type="entry name" value="neuropathy target esterase isoform X2"/>
    <property type="match status" value="1"/>
</dbReference>
<dbReference type="GO" id="GO:0005789">
    <property type="term" value="C:endoplasmic reticulum membrane"/>
    <property type="evidence" value="ECO:0007669"/>
    <property type="project" value="UniProtKB-SubCell"/>
</dbReference>
<proteinExistence type="inferred from homology"/>
<keyword evidence="7 19" id="KW-0812">Transmembrane</keyword>
<dbReference type="Proteomes" id="UP000499080">
    <property type="component" value="Unassembled WGS sequence"/>
</dbReference>
<dbReference type="Gene3D" id="2.60.120.10">
    <property type="entry name" value="Jelly Rolls"/>
    <property type="match status" value="3"/>
</dbReference>
<evidence type="ECO:0000256" key="5">
    <source>
        <dbReference type="ARBA" id="ARBA00019369"/>
    </source>
</evidence>
<dbReference type="SMART" id="SM00100">
    <property type="entry name" value="cNMP"/>
    <property type="match status" value="3"/>
</dbReference>
<dbReference type="CDD" id="cd07225">
    <property type="entry name" value="Pat_PNPLA6_PNPLA7"/>
    <property type="match status" value="1"/>
</dbReference>
<comment type="caution">
    <text evidence="22">The sequence shown here is derived from an EMBL/GenBank/DDBJ whole genome shotgun (WGS) entry which is preliminary data.</text>
</comment>
<dbReference type="GO" id="GO:0016042">
    <property type="term" value="P:lipid catabolic process"/>
    <property type="evidence" value="ECO:0007669"/>
    <property type="project" value="UniProtKB-UniRule"/>
</dbReference>
<feature type="active site" description="Nucleophile" evidence="17">
    <location>
        <position position="929"/>
    </location>
</feature>
<dbReference type="Gene3D" id="3.40.1090.10">
    <property type="entry name" value="Cytosolic phospholipase A2 catalytic domain"/>
    <property type="match status" value="2"/>
</dbReference>
<keyword evidence="13 19" id="KW-0472">Membrane</keyword>
<evidence type="ECO:0000313" key="23">
    <source>
        <dbReference type="Proteomes" id="UP000499080"/>
    </source>
</evidence>
<feature type="compositionally biased region" description="Polar residues" evidence="18">
    <location>
        <begin position="373"/>
        <end position="391"/>
    </location>
</feature>
<feature type="domain" description="PNPLA" evidence="21">
    <location>
        <begin position="896"/>
        <end position="1062"/>
    </location>
</feature>
<keyword evidence="12 17" id="KW-0443">Lipid metabolism</keyword>
<evidence type="ECO:0000256" key="9">
    <source>
        <dbReference type="ARBA" id="ARBA00022824"/>
    </source>
</evidence>
<dbReference type="SUPFAM" id="SSF52151">
    <property type="entry name" value="FabD/lysophospholipase-like"/>
    <property type="match status" value="2"/>
</dbReference>
<dbReference type="PROSITE" id="PS50042">
    <property type="entry name" value="CNMP_BINDING_3"/>
    <property type="match status" value="3"/>
</dbReference>
<comment type="similarity">
    <text evidence="2">Belongs to the NTE family.</text>
</comment>
<dbReference type="InterPro" id="IPR001423">
    <property type="entry name" value="LysoPLipase_patatin_CS"/>
</dbReference>
<organism evidence="22 23">
    <name type="scientific">Araneus ventricosus</name>
    <name type="common">Orbweaver spider</name>
    <name type="synonym">Epeira ventricosa</name>
    <dbReference type="NCBI Taxonomy" id="182803"/>
    <lineage>
        <taxon>Eukaryota</taxon>
        <taxon>Metazoa</taxon>
        <taxon>Ecdysozoa</taxon>
        <taxon>Arthropoda</taxon>
        <taxon>Chelicerata</taxon>
        <taxon>Arachnida</taxon>
        <taxon>Araneae</taxon>
        <taxon>Araneomorphae</taxon>
        <taxon>Entelegynae</taxon>
        <taxon>Araneoidea</taxon>
        <taxon>Araneidae</taxon>
        <taxon>Araneus</taxon>
    </lineage>
</organism>
<dbReference type="FunFam" id="3.40.1090.10:FF:000022">
    <property type="entry name" value="Neuropathy target esterase sws"/>
    <property type="match status" value="1"/>
</dbReference>
<evidence type="ECO:0000256" key="10">
    <source>
        <dbReference type="ARBA" id="ARBA00022963"/>
    </source>
</evidence>
<evidence type="ECO:0000256" key="17">
    <source>
        <dbReference type="PROSITE-ProRule" id="PRU01161"/>
    </source>
</evidence>
<dbReference type="Pfam" id="PF00027">
    <property type="entry name" value="cNMP_binding"/>
    <property type="match status" value="3"/>
</dbReference>
<feature type="domain" description="Cyclic nucleotide-binding" evidence="20">
    <location>
        <begin position="469"/>
        <end position="536"/>
    </location>
</feature>
<name>A0A4Y2KGW1_ARAVE</name>
<feature type="domain" description="Cyclic nucleotide-binding" evidence="20">
    <location>
        <begin position="169"/>
        <end position="296"/>
    </location>
</feature>
<feature type="region of interest" description="Disordered" evidence="18">
    <location>
        <begin position="1272"/>
        <end position="1317"/>
    </location>
</feature>
<dbReference type="PANTHER" id="PTHR14226">
    <property type="entry name" value="NEUROPATHY TARGET ESTERASE/SWISS CHEESE D.MELANOGASTER"/>
    <property type="match status" value="1"/>
</dbReference>
<evidence type="ECO:0000256" key="15">
    <source>
        <dbReference type="ARBA" id="ARBA00030862"/>
    </source>
</evidence>
<dbReference type="EC" id="3.1.1.5" evidence="4"/>
<keyword evidence="10 17" id="KW-0442">Lipid degradation</keyword>
<evidence type="ECO:0000256" key="3">
    <source>
        <dbReference type="ARBA" id="ARBA00011476"/>
    </source>
</evidence>
<keyword evidence="8 17" id="KW-0378">Hydrolase</keyword>
<evidence type="ECO:0000256" key="2">
    <source>
        <dbReference type="ARBA" id="ARBA00006636"/>
    </source>
</evidence>
<dbReference type="FunFam" id="2.60.120.10:FF:000010">
    <property type="entry name" value="neuropathy target esterase isoform X1"/>
    <property type="match status" value="1"/>
</dbReference>
<feature type="active site" description="Proton acceptor" evidence="17">
    <location>
        <position position="1049"/>
    </location>
</feature>
<feature type="compositionally biased region" description="Low complexity" evidence="18">
    <location>
        <begin position="328"/>
        <end position="344"/>
    </location>
</feature>
<dbReference type="GO" id="GO:0004622">
    <property type="term" value="F:phosphatidylcholine lysophospholipase activity"/>
    <property type="evidence" value="ECO:0007669"/>
    <property type="project" value="UniProtKB-EC"/>
</dbReference>
<dbReference type="PROSITE" id="PS01237">
    <property type="entry name" value="UPF0028"/>
    <property type="match status" value="1"/>
</dbReference>
<feature type="short sequence motif" description="GXGXXG" evidence="17">
    <location>
        <begin position="900"/>
        <end position="905"/>
    </location>
</feature>
<evidence type="ECO:0000259" key="21">
    <source>
        <dbReference type="PROSITE" id="PS51635"/>
    </source>
</evidence>
<reference evidence="22 23" key="1">
    <citation type="journal article" date="2019" name="Sci. Rep.">
        <title>Orb-weaving spider Araneus ventricosus genome elucidates the spidroin gene catalogue.</title>
        <authorList>
            <person name="Kono N."/>
            <person name="Nakamura H."/>
            <person name="Ohtoshi R."/>
            <person name="Moran D.A.P."/>
            <person name="Shinohara A."/>
            <person name="Yoshida Y."/>
            <person name="Fujiwara M."/>
            <person name="Mori M."/>
            <person name="Tomita M."/>
            <person name="Arakawa K."/>
        </authorList>
    </citation>
    <scope>NUCLEOTIDE SEQUENCE [LARGE SCALE GENOMIC DNA]</scope>
</reference>
<comment type="subunit">
    <text evidence="3">Interacts with Pka-C3; interaction inhibits the catalytic function of Pka-C3 and the esterase activity of sws.</text>
</comment>
<feature type="short sequence motif" description="GXSXG" evidence="17">
    <location>
        <begin position="927"/>
        <end position="931"/>
    </location>
</feature>
<evidence type="ECO:0000256" key="11">
    <source>
        <dbReference type="ARBA" id="ARBA00022989"/>
    </source>
</evidence>
<feature type="domain" description="Cyclic nucleotide-binding" evidence="20">
    <location>
        <begin position="542"/>
        <end position="643"/>
    </location>
</feature>
<dbReference type="InterPro" id="IPR056556">
    <property type="entry name" value="NTE1_P-loop_dom"/>
</dbReference>
<dbReference type="InterPro" id="IPR002641">
    <property type="entry name" value="PNPLA_dom"/>
</dbReference>
<evidence type="ECO:0000256" key="6">
    <source>
        <dbReference type="ARBA" id="ARBA00022553"/>
    </source>
</evidence>
<dbReference type="InterPro" id="IPR014710">
    <property type="entry name" value="RmlC-like_jellyroll"/>
</dbReference>
<dbReference type="PANTHER" id="PTHR14226:SF29">
    <property type="entry name" value="NEUROPATHY TARGET ESTERASE SWS"/>
    <property type="match status" value="1"/>
</dbReference>
<evidence type="ECO:0000256" key="19">
    <source>
        <dbReference type="SAM" id="Phobius"/>
    </source>
</evidence>
<evidence type="ECO:0000256" key="18">
    <source>
        <dbReference type="SAM" id="MobiDB-lite"/>
    </source>
</evidence>
<evidence type="ECO:0000256" key="14">
    <source>
        <dbReference type="ARBA" id="ARBA00025020"/>
    </source>
</evidence>
<keyword evidence="9" id="KW-0256">Endoplasmic reticulum</keyword>
<evidence type="ECO:0000256" key="12">
    <source>
        <dbReference type="ARBA" id="ARBA00023098"/>
    </source>
</evidence>
<dbReference type="InterPro" id="IPR050301">
    <property type="entry name" value="NTE"/>
</dbReference>
<protein>
    <recommendedName>
        <fullName evidence="5">Neuropathy target esterase sws</fullName>
        <ecNumber evidence="4">3.1.1.5</ecNumber>
    </recommendedName>
    <alternativeName>
        <fullName evidence="15">Swiss cheese</fullName>
    </alternativeName>
</protein>
<evidence type="ECO:0000259" key="20">
    <source>
        <dbReference type="PROSITE" id="PS50042"/>
    </source>
</evidence>
<comment type="function">
    <text evidence="14">Phospholipase B that deacylates intracellular phosphatidylcholine (PtdCho), generating glycerophosphocholine (GroPtdCho). This deacylation occurs at both sn-2 and sn-1 positions of PtdCho. Its specific chemical modification by certain organophosphorus (OP) compounds leads to distal axonopathy. Plays a role in the signaling mechanism between neurons and glia that regulates glia wrapping during development of the adult brain. Essential for membrane lipid homeostasis and cell survival in both neurons and glia of the adult brain.</text>
</comment>
<keyword evidence="6" id="KW-0597">Phosphoprotein</keyword>
<feature type="short sequence motif" description="DGA/G" evidence="17">
    <location>
        <begin position="1049"/>
        <end position="1051"/>
    </location>
</feature>
<dbReference type="CDD" id="cd00038">
    <property type="entry name" value="CAP_ED"/>
    <property type="match status" value="3"/>
</dbReference>
<dbReference type="InterPro" id="IPR018490">
    <property type="entry name" value="cNMP-bd_dom_sf"/>
</dbReference>
<evidence type="ECO:0000256" key="16">
    <source>
        <dbReference type="ARBA" id="ARBA00049531"/>
    </source>
</evidence>
<dbReference type="PROSITE" id="PS51635">
    <property type="entry name" value="PNPLA"/>
    <property type="match status" value="1"/>
</dbReference>
<dbReference type="GO" id="GO:0046470">
    <property type="term" value="P:phosphatidylcholine metabolic process"/>
    <property type="evidence" value="ECO:0007669"/>
    <property type="project" value="InterPro"/>
</dbReference>
<dbReference type="Pfam" id="PF24179">
    <property type="entry name" value="NTE_Ploop"/>
    <property type="match status" value="1"/>
</dbReference>
<comment type="subcellular location">
    <subcellularLocation>
        <location evidence="1">Endoplasmic reticulum membrane</location>
        <topology evidence="1">Single-pass type I membrane protein</topology>
    </subcellularLocation>
</comment>
<keyword evidence="11 19" id="KW-1133">Transmembrane helix</keyword>
<keyword evidence="23" id="KW-1185">Reference proteome</keyword>
<evidence type="ECO:0000256" key="4">
    <source>
        <dbReference type="ARBA" id="ARBA00013274"/>
    </source>
</evidence>
<dbReference type="EMBL" id="BGPR01004658">
    <property type="protein sequence ID" value="GBN01914.1"/>
    <property type="molecule type" value="Genomic_DNA"/>
</dbReference>